<evidence type="ECO:0000313" key="2">
    <source>
        <dbReference type="EMBL" id="KJV92579.1"/>
    </source>
</evidence>
<comment type="caution">
    <text evidence="2">The sequence shown here is derived from an EMBL/GenBank/DDBJ whole genome shotgun (WGS) entry which is preliminary data.</text>
</comment>
<dbReference type="AlphaFoldDB" id="A0A0F3QMC2"/>
<dbReference type="Pfam" id="PF04830">
    <property type="entry name" value="DUF637"/>
    <property type="match status" value="1"/>
</dbReference>
<name>A0A0F3QMC2_RICBE</name>
<dbReference type="InterPro" id="IPR006915">
    <property type="entry name" value="DUF637_hemagglutn_put"/>
</dbReference>
<dbReference type="EMBL" id="LAOJ01000001">
    <property type="protein sequence ID" value="KJV92579.1"/>
    <property type="molecule type" value="Genomic_DNA"/>
</dbReference>
<organism evidence="2 3">
    <name type="scientific">Rickettsia bellii str. RML Mogi</name>
    <dbReference type="NCBI Taxonomy" id="1359194"/>
    <lineage>
        <taxon>Bacteria</taxon>
        <taxon>Pseudomonadati</taxon>
        <taxon>Pseudomonadota</taxon>
        <taxon>Alphaproteobacteria</taxon>
        <taxon>Rickettsiales</taxon>
        <taxon>Rickettsiaceae</taxon>
        <taxon>Rickettsieae</taxon>
        <taxon>Rickettsia</taxon>
        <taxon>belli group</taxon>
    </lineage>
</organism>
<dbReference type="Proteomes" id="UP000033689">
    <property type="component" value="Unassembled WGS sequence"/>
</dbReference>
<feature type="domain" description="DUF637" evidence="1">
    <location>
        <begin position="1"/>
        <end position="83"/>
    </location>
</feature>
<sequence>MRSLGKDMLTAGVITGVMNGTGFGNVAEKAKLGGVAGRNQAIFERVLLRTTVNTAIKGGSLRDNFKSEALRGALAAGQGYIGDIAAIWSKRGRSC</sequence>
<accession>A0A0F3QMC2</accession>
<proteinExistence type="predicted"/>
<gene>
    <name evidence="2" type="ORF">RBEMOGI_1213</name>
</gene>
<dbReference type="PATRIC" id="fig|1359194.3.peg.1234"/>
<evidence type="ECO:0000313" key="3">
    <source>
        <dbReference type="Proteomes" id="UP000033689"/>
    </source>
</evidence>
<evidence type="ECO:0000259" key="1">
    <source>
        <dbReference type="Pfam" id="PF04830"/>
    </source>
</evidence>
<reference evidence="2 3" key="1">
    <citation type="submission" date="2015-02" db="EMBL/GenBank/DDBJ databases">
        <title>Genome Sequencing of Rickettsiales.</title>
        <authorList>
            <person name="Daugherty S.C."/>
            <person name="Su Q."/>
            <person name="Abolude K."/>
            <person name="Beier-Sexton M."/>
            <person name="Carlyon J.A."/>
            <person name="Carter R."/>
            <person name="Day N.P."/>
            <person name="Dumler S.J."/>
            <person name="Dyachenko V."/>
            <person name="Godinez A."/>
            <person name="Kurtti T.J."/>
            <person name="Lichay M."/>
            <person name="Mullins K.E."/>
            <person name="Ott S."/>
            <person name="Pappas-Brown V."/>
            <person name="Paris D.H."/>
            <person name="Patel P."/>
            <person name="Richards A.L."/>
            <person name="Sadzewicz L."/>
            <person name="Sears K."/>
            <person name="Seidman D."/>
            <person name="Sengamalay N."/>
            <person name="Stenos J."/>
            <person name="Tallon L.J."/>
            <person name="Vincent G."/>
            <person name="Fraser C.M."/>
            <person name="Munderloh U."/>
            <person name="Dunning-Hotopp J.C."/>
        </authorList>
    </citation>
    <scope>NUCLEOTIDE SEQUENCE [LARGE SCALE GENOMIC DNA]</scope>
    <source>
        <strain evidence="2 3">RML Mogi</strain>
    </source>
</reference>
<protein>
    <recommendedName>
        <fullName evidence="1">DUF637 domain-containing protein</fullName>
    </recommendedName>
</protein>